<dbReference type="Gene3D" id="1.20.1540.10">
    <property type="entry name" value="Rhomboid-like"/>
    <property type="match status" value="1"/>
</dbReference>
<evidence type="ECO:0000256" key="4">
    <source>
        <dbReference type="ARBA" id="ARBA00023136"/>
    </source>
</evidence>
<keyword evidence="3 6" id="KW-1133">Transmembrane helix</keyword>
<dbReference type="PANTHER" id="PTHR13377:SF3">
    <property type="entry name" value="TRANSMEMBRANE PROTEIN 115"/>
    <property type="match status" value="1"/>
</dbReference>
<dbReference type="Pfam" id="PF08551">
    <property type="entry name" value="DUF1751"/>
    <property type="match status" value="1"/>
</dbReference>
<reference evidence="7" key="1">
    <citation type="submission" date="2020-12" db="EMBL/GenBank/DDBJ databases">
        <authorList>
            <person name="Iha C."/>
        </authorList>
    </citation>
    <scope>NUCLEOTIDE SEQUENCE</scope>
</reference>
<feature type="region of interest" description="Disordered" evidence="5">
    <location>
        <begin position="260"/>
        <end position="305"/>
    </location>
</feature>
<evidence type="ECO:0000256" key="1">
    <source>
        <dbReference type="ARBA" id="ARBA00004141"/>
    </source>
</evidence>
<evidence type="ECO:0000313" key="7">
    <source>
        <dbReference type="EMBL" id="CAD7694975.1"/>
    </source>
</evidence>
<dbReference type="GO" id="GO:0005794">
    <property type="term" value="C:Golgi apparatus"/>
    <property type="evidence" value="ECO:0007669"/>
    <property type="project" value="TreeGrafter"/>
</dbReference>
<evidence type="ECO:0000313" key="8">
    <source>
        <dbReference type="Proteomes" id="UP000708148"/>
    </source>
</evidence>
<feature type="transmembrane region" description="Helical" evidence="6">
    <location>
        <begin position="21"/>
        <end position="48"/>
    </location>
</feature>
<feature type="transmembrane region" description="Helical" evidence="6">
    <location>
        <begin position="127"/>
        <end position="146"/>
    </location>
</feature>
<dbReference type="GO" id="GO:0006890">
    <property type="term" value="P:retrograde vesicle-mediated transport, Golgi to endoplasmic reticulum"/>
    <property type="evidence" value="ECO:0007669"/>
    <property type="project" value="InterPro"/>
</dbReference>
<feature type="compositionally biased region" description="Basic and acidic residues" evidence="5">
    <location>
        <begin position="268"/>
        <end position="295"/>
    </location>
</feature>
<keyword evidence="4 6" id="KW-0472">Membrane</keyword>
<dbReference type="PANTHER" id="PTHR13377">
    <property type="entry name" value="PLACENTAL PROTEIN 6"/>
    <property type="match status" value="1"/>
</dbReference>
<evidence type="ECO:0000256" key="5">
    <source>
        <dbReference type="SAM" id="MobiDB-lite"/>
    </source>
</evidence>
<keyword evidence="2 6" id="KW-0812">Transmembrane</keyword>
<dbReference type="OrthoDB" id="73612at2759"/>
<dbReference type="InterPro" id="IPR035952">
    <property type="entry name" value="Rhomboid-like_sf"/>
</dbReference>
<organism evidence="7 8">
    <name type="scientific">Ostreobium quekettii</name>
    <dbReference type="NCBI Taxonomy" id="121088"/>
    <lineage>
        <taxon>Eukaryota</taxon>
        <taxon>Viridiplantae</taxon>
        <taxon>Chlorophyta</taxon>
        <taxon>core chlorophytes</taxon>
        <taxon>Ulvophyceae</taxon>
        <taxon>TCBD clade</taxon>
        <taxon>Bryopsidales</taxon>
        <taxon>Ostreobineae</taxon>
        <taxon>Ostreobiaceae</taxon>
        <taxon>Ostreobium</taxon>
    </lineage>
</organism>
<comment type="subcellular location">
    <subcellularLocation>
        <location evidence="1">Membrane</location>
        <topology evidence="1">Multi-pass membrane protein</topology>
    </subcellularLocation>
</comment>
<dbReference type="SUPFAM" id="SSF144091">
    <property type="entry name" value="Rhomboid-like"/>
    <property type="match status" value="1"/>
</dbReference>
<feature type="transmembrane region" description="Helical" evidence="6">
    <location>
        <begin position="188"/>
        <end position="206"/>
    </location>
</feature>
<name>A0A8S1IN01_9CHLO</name>
<accession>A0A8S1IN01</accession>
<dbReference type="GO" id="GO:0016020">
    <property type="term" value="C:membrane"/>
    <property type="evidence" value="ECO:0007669"/>
    <property type="project" value="UniProtKB-SubCell"/>
</dbReference>
<gene>
    <name evidence="7" type="ORF">OSTQU699_LOCUS336</name>
</gene>
<feature type="transmembrane region" description="Helical" evidence="6">
    <location>
        <begin position="95"/>
        <end position="121"/>
    </location>
</feature>
<sequence>MPAAEAAQGAPLASIFHNPSILAKAVAGLLLAGYLVSLADGLLAYLALVPGRTVPFAWNLVTYSFVTDSIVELISSLLGWLLLSKVVEPVYGAKGLLTFMLAVALATGMMTFVTAFIVYVATRSPHVLYRNLCGFHGVLAGLLVTLKQIMPDQELALFGVIKFRGRHLPGLYVLLTTVLGLLSDPLGVLPFVLYGTYFSWLYLRFFHRNPETNLRGDPSQDFRLASFFPEQVQPAVDKVAGMFPSPKLGAVQPRQLGHVLGGTSLTGGDDHDAARRRERGARALEERIKKQKDVDLENPGGHDAT</sequence>
<evidence type="ECO:0000256" key="2">
    <source>
        <dbReference type="ARBA" id="ARBA00022692"/>
    </source>
</evidence>
<dbReference type="FunFam" id="1.20.1540.10:FF:000004">
    <property type="entry name" value="Transmembrane protein 115"/>
    <property type="match status" value="1"/>
</dbReference>
<feature type="transmembrane region" description="Helical" evidence="6">
    <location>
        <begin position="60"/>
        <end position="83"/>
    </location>
</feature>
<evidence type="ECO:0000256" key="6">
    <source>
        <dbReference type="SAM" id="Phobius"/>
    </source>
</evidence>
<comment type="caution">
    <text evidence="7">The sequence shown here is derived from an EMBL/GenBank/DDBJ whole genome shotgun (WGS) entry which is preliminary data.</text>
</comment>
<dbReference type="SMART" id="SM01160">
    <property type="entry name" value="DUF1751"/>
    <property type="match status" value="1"/>
</dbReference>
<dbReference type="EMBL" id="CAJHUC010000288">
    <property type="protein sequence ID" value="CAD7694975.1"/>
    <property type="molecule type" value="Genomic_DNA"/>
</dbReference>
<keyword evidence="8" id="KW-1185">Reference proteome</keyword>
<protein>
    <submittedName>
        <fullName evidence="7">Uncharacterized protein</fullName>
    </submittedName>
</protein>
<evidence type="ECO:0000256" key="3">
    <source>
        <dbReference type="ARBA" id="ARBA00022989"/>
    </source>
</evidence>
<proteinExistence type="predicted"/>
<dbReference type="InterPro" id="IPR013861">
    <property type="entry name" value="TMEM115/Pdh1/Rbl19"/>
</dbReference>
<dbReference type="Proteomes" id="UP000708148">
    <property type="component" value="Unassembled WGS sequence"/>
</dbReference>
<dbReference type="AlphaFoldDB" id="A0A8S1IN01"/>